<evidence type="ECO:0000313" key="1">
    <source>
        <dbReference type="EMBL" id="KAJ7552341.1"/>
    </source>
</evidence>
<dbReference type="EMBL" id="CM055097">
    <property type="protein sequence ID" value="KAJ7552341.1"/>
    <property type="molecule type" value="Genomic_DNA"/>
</dbReference>
<reference evidence="2" key="1">
    <citation type="journal article" date="2024" name="Proc. Natl. Acad. Sci. U.S.A.">
        <title>Extraordinary preservation of gene collinearity over three hundred million years revealed in homosporous lycophytes.</title>
        <authorList>
            <person name="Li C."/>
            <person name="Wickell D."/>
            <person name="Kuo L.Y."/>
            <person name="Chen X."/>
            <person name="Nie B."/>
            <person name="Liao X."/>
            <person name="Peng D."/>
            <person name="Ji J."/>
            <person name="Jenkins J."/>
            <person name="Williams M."/>
            <person name="Shu S."/>
            <person name="Plott C."/>
            <person name="Barry K."/>
            <person name="Rajasekar S."/>
            <person name="Grimwood J."/>
            <person name="Han X."/>
            <person name="Sun S."/>
            <person name="Hou Z."/>
            <person name="He W."/>
            <person name="Dai G."/>
            <person name="Sun C."/>
            <person name="Schmutz J."/>
            <person name="Leebens-Mack J.H."/>
            <person name="Li F.W."/>
            <person name="Wang L."/>
        </authorList>
    </citation>
    <scope>NUCLEOTIDE SEQUENCE [LARGE SCALE GENOMIC DNA]</scope>
    <source>
        <strain evidence="2">cv. PW_Plant_1</strain>
    </source>
</reference>
<dbReference type="Proteomes" id="UP001162992">
    <property type="component" value="Chromosome 6"/>
</dbReference>
<protein>
    <submittedName>
        <fullName evidence="1">Uncharacterized protein</fullName>
    </submittedName>
</protein>
<name>A0ACC2DDP1_DIPCM</name>
<proteinExistence type="predicted"/>
<accession>A0ACC2DDP1</accession>
<organism evidence="1 2">
    <name type="scientific">Diphasiastrum complanatum</name>
    <name type="common">Issler's clubmoss</name>
    <name type="synonym">Lycopodium complanatum</name>
    <dbReference type="NCBI Taxonomy" id="34168"/>
    <lineage>
        <taxon>Eukaryota</taxon>
        <taxon>Viridiplantae</taxon>
        <taxon>Streptophyta</taxon>
        <taxon>Embryophyta</taxon>
        <taxon>Tracheophyta</taxon>
        <taxon>Lycopodiopsida</taxon>
        <taxon>Lycopodiales</taxon>
        <taxon>Lycopodiaceae</taxon>
        <taxon>Lycopodioideae</taxon>
        <taxon>Diphasiastrum</taxon>
    </lineage>
</organism>
<sequence length="1002" mass="111054">MDSLIDHPFSSLHPTVGSWASENLMELAGANAASTDAQQLEKMNKELRCSICLSLLKQAASLSCNHCFCTSCILESMRRVSSCPLCKLPTSRREVRPAPHMDSLVIIYKDMKSAVVQSNASVPKKESRRISYPPKKRQKGEVFADLTNGFQFQNVAASKISKKECKIYDTSTEGDRIIRDIMPAKKRVQVPSLGSIEREICSFYDEPPEDGDAGMTRTHKFANENAKGCLENQKHQIAFQQCALDSTKTLDLNSMKNLSQNLGKSHFSQSHYKVDNRQSLKLNSEVSPQKRKLKHGRTSEGIPAVATQSVQKVENPCIEGHVYEQTLAPFFWLNEQNSQEDGTQLKETPLFETPLIKCPTFSDLKDSDDDNETLKDTDTFDWTQRPCSPELNCSPTHEKTSSMELSLSNNEKRNSKKVVINCAKGQASKLCINDIKEPIFNLQPPTRLHKYKGLAIRENIKDGTEGICREKSTSNENRKDSKTGQRTIRKNSCKEQDSKHTAFRMQGTDMQGSSAKNKKEKNLLSQSDRRKDSDLQAKNLTCDNVRQNIPTGADNEDERAELEAVAPSISQQPDQGVAEPCESDIHEPVCAFCQSSGDSEVAGSMMQYSNGVLVFMPVDAPPSTAVTVHKLCAEWAPEVYFTDDTVHNLTSEVTRSLKLKCSSCGGKGAALGCFLKRCPKSFHYPCARALRKCKWDEDNFIMLCPEHRSCKFPVELKDKVAVPKSKEPLRQVFSTSFRNNKENIKGFTGNAHHGQLPPSPQNHKWPLGPHQKWVLCGSALDSDGKAELASVAYFSGATIVKTYTPAVTHVITATDEDGAARRTLKFLMGALEGKWILKADWLSACLAAGNAVEEDSFEVHGDIHGVVEGPKRGRAFVAAQAPKLFEGLSFYFSGDFELAYKADLQSLIQAGGGTILQRKPVPFADTESHAKVSRKIKRGQKVFVFVIYNADPACTGSIEDKRSAVEVQYLEACSIAEASHASVLAHTWILDSAAGWKLQPFQ</sequence>
<keyword evidence="2" id="KW-1185">Reference proteome</keyword>
<gene>
    <name evidence="1" type="ORF">O6H91_06G051100</name>
</gene>
<comment type="caution">
    <text evidence="1">The sequence shown here is derived from an EMBL/GenBank/DDBJ whole genome shotgun (WGS) entry which is preliminary data.</text>
</comment>
<evidence type="ECO:0000313" key="2">
    <source>
        <dbReference type="Proteomes" id="UP001162992"/>
    </source>
</evidence>